<sequence>MSTEVLIFSLDGALADTDSLHLLAFNTAFARVGLSLRWTPEVYQRLLSVSSRPQLPACYQEQVEADWSDDLLGSIEAERVEAFNRLLKERGLAFRPGVARVLQQAEQGGYRIAVVSCQTPSSVSMALESLLGSNWTSTICAVASGDGTRFSEVTSGMYQRLLHTLELPASTAVALAATTIGVQAASAVGIWTVALPSFWTESQDFSAAQMLLPHLGDEARPLLNVVGIKELNAGVLTVRAISRIRQRIGPSGRTQLTVPLRSSVRRA</sequence>
<dbReference type="RefSeq" id="WP_046544077.1">
    <property type="nucleotide sequence ID" value="NZ_AP018357.1"/>
</dbReference>
<keyword evidence="1" id="KW-0378">Hydrolase</keyword>
<gene>
    <name evidence="2" type="ORF">J4M89_23575</name>
    <name evidence="1" type="ORF">JIN94_14400</name>
    <name evidence="3" type="ORF">LXE91_24915</name>
</gene>
<dbReference type="EMBL" id="JAGEMX010000007">
    <property type="protein sequence ID" value="MBO1832367.1"/>
    <property type="molecule type" value="Genomic_DNA"/>
</dbReference>
<reference evidence="3 6" key="3">
    <citation type="submission" date="2021-12" db="EMBL/GenBank/DDBJ databases">
        <title>Genomic and phenotypic characterization of three Burkholderia contaminans isolates recovered from different sources.</title>
        <authorList>
            <person name="Lopez De Volder A."/>
            <person name="Fan Y."/>
            <person name="Nunvar J."/>
            <person name="Herrera T."/>
            <person name="Timp W."/>
            <person name="Degrossi J."/>
        </authorList>
    </citation>
    <scope>NUCLEOTIDE SEQUENCE [LARGE SCALE GENOMIC DNA]</scope>
    <source>
        <strain evidence="3 6">LMG 23361</strain>
    </source>
</reference>
<dbReference type="Proteomes" id="UP001220209">
    <property type="component" value="Chromosome 2"/>
</dbReference>
<dbReference type="InterPro" id="IPR023198">
    <property type="entry name" value="PGP-like_dom2"/>
</dbReference>
<organism evidence="1 4">
    <name type="scientific">Burkholderia contaminans</name>
    <dbReference type="NCBI Taxonomy" id="488447"/>
    <lineage>
        <taxon>Bacteria</taxon>
        <taxon>Pseudomonadati</taxon>
        <taxon>Pseudomonadota</taxon>
        <taxon>Betaproteobacteria</taxon>
        <taxon>Burkholderiales</taxon>
        <taxon>Burkholderiaceae</taxon>
        <taxon>Burkholderia</taxon>
        <taxon>Burkholderia cepacia complex</taxon>
    </lineage>
</organism>
<dbReference type="Gene3D" id="1.10.150.240">
    <property type="entry name" value="Putative phosphatase, domain 2"/>
    <property type="match status" value="1"/>
</dbReference>
<dbReference type="InterPro" id="IPR036412">
    <property type="entry name" value="HAD-like_sf"/>
</dbReference>
<proteinExistence type="predicted"/>
<dbReference type="Proteomes" id="UP000611459">
    <property type="component" value="Unassembled WGS sequence"/>
</dbReference>
<dbReference type="GO" id="GO:0016787">
    <property type="term" value="F:hydrolase activity"/>
    <property type="evidence" value="ECO:0007669"/>
    <property type="project" value="UniProtKB-KW"/>
</dbReference>
<dbReference type="Pfam" id="PF13419">
    <property type="entry name" value="HAD_2"/>
    <property type="match status" value="1"/>
</dbReference>
<dbReference type="EMBL" id="JAENIB010000004">
    <property type="protein sequence ID" value="MBK1931074.1"/>
    <property type="molecule type" value="Genomic_DNA"/>
</dbReference>
<reference evidence="2 5" key="2">
    <citation type="submission" date="2021-03" db="EMBL/GenBank/DDBJ databases">
        <title>Clinical course, treatment and visual outcome of an outbreak of Burkholderia contaminans endophthalmitis following cataract surgery.</title>
        <authorList>
            <person name="Lind C."/>
            <person name="Olsen K."/>
            <person name="Angelsen N.K."/>
            <person name="Krefting E.A."/>
            <person name="Fossen K."/>
            <person name="Gravningen K."/>
            <person name="Depoorter E."/>
            <person name="Vandamme P."/>
            <person name="Bertelsen G."/>
        </authorList>
    </citation>
    <scope>NUCLEOTIDE SEQUENCE [LARGE SCALE GENOMIC DNA]</scope>
    <source>
        <strain evidence="2 5">51242556</strain>
    </source>
</reference>
<protein>
    <submittedName>
        <fullName evidence="1">HAD hydrolase-like protein</fullName>
    </submittedName>
</protein>
<dbReference type="Proteomes" id="UP000664048">
    <property type="component" value="Unassembled WGS sequence"/>
</dbReference>
<dbReference type="Gene3D" id="3.40.50.1000">
    <property type="entry name" value="HAD superfamily/HAD-like"/>
    <property type="match status" value="1"/>
</dbReference>
<reference evidence="1" key="1">
    <citation type="submission" date="2021-01" db="EMBL/GenBank/DDBJ databases">
        <title>Outbreak of Burkholderia contaminns endophthalmitis traced to a clinical ventilation system.</title>
        <authorList>
            <person name="Lipuma J."/>
            <person name="Spilker T."/>
            <person name="Kratholm J."/>
        </authorList>
    </citation>
    <scope>NUCLEOTIDE SEQUENCE</scope>
    <source>
        <strain evidence="1">HI4954</strain>
    </source>
</reference>
<dbReference type="GeneID" id="93188654"/>
<dbReference type="SUPFAM" id="SSF56784">
    <property type="entry name" value="HAD-like"/>
    <property type="match status" value="1"/>
</dbReference>
<dbReference type="PANTHER" id="PTHR42896:SF2">
    <property type="entry name" value="CBBY-LIKE PROTEIN"/>
    <property type="match status" value="1"/>
</dbReference>
<evidence type="ECO:0000313" key="3">
    <source>
        <dbReference type="EMBL" id="WFN19218.1"/>
    </source>
</evidence>
<evidence type="ECO:0000313" key="5">
    <source>
        <dbReference type="Proteomes" id="UP000664048"/>
    </source>
</evidence>
<dbReference type="InterPro" id="IPR041492">
    <property type="entry name" value="HAD_2"/>
</dbReference>
<keyword evidence="5" id="KW-1185">Reference proteome</keyword>
<dbReference type="PANTHER" id="PTHR42896">
    <property type="entry name" value="XYLULOSE-1,5-BISPHOSPHATE (XUBP) PHOSPHATASE"/>
    <property type="match status" value="1"/>
</dbReference>
<accession>A0AAP1V3U2</accession>
<evidence type="ECO:0000313" key="4">
    <source>
        <dbReference type="Proteomes" id="UP000611459"/>
    </source>
</evidence>
<name>A0AAP1V3U2_9BURK</name>
<evidence type="ECO:0000313" key="1">
    <source>
        <dbReference type="EMBL" id="MBK1931074.1"/>
    </source>
</evidence>
<dbReference type="InterPro" id="IPR044999">
    <property type="entry name" value="CbbY-like"/>
</dbReference>
<dbReference type="EMBL" id="CP090641">
    <property type="protein sequence ID" value="WFN19218.1"/>
    <property type="molecule type" value="Genomic_DNA"/>
</dbReference>
<evidence type="ECO:0000313" key="2">
    <source>
        <dbReference type="EMBL" id="MBO1832367.1"/>
    </source>
</evidence>
<evidence type="ECO:0000313" key="6">
    <source>
        <dbReference type="Proteomes" id="UP001220209"/>
    </source>
</evidence>
<dbReference type="InterPro" id="IPR023214">
    <property type="entry name" value="HAD_sf"/>
</dbReference>
<dbReference type="AlphaFoldDB" id="A0AAP1V3U2"/>